<feature type="compositionally biased region" description="Basic and acidic residues" evidence="1">
    <location>
        <begin position="27"/>
        <end position="41"/>
    </location>
</feature>
<evidence type="ECO:0000256" key="1">
    <source>
        <dbReference type="SAM" id="MobiDB-lite"/>
    </source>
</evidence>
<evidence type="ECO:0000313" key="3">
    <source>
        <dbReference type="Proteomes" id="UP000075903"/>
    </source>
</evidence>
<reference evidence="2" key="1">
    <citation type="submission" date="2020-05" db="UniProtKB">
        <authorList>
            <consortium name="EnsemblMetazoa"/>
        </authorList>
    </citation>
    <scope>IDENTIFICATION</scope>
    <source>
        <strain evidence="2">MAF</strain>
    </source>
</reference>
<name>A0A182VKK8_ANOME</name>
<dbReference type="Proteomes" id="UP000075903">
    <property type="component" value="Unassembled WGS sequence"/>
</dbReference>
<evidence type="ECO:0000313" key="2">
    <source>
        <dbReference type="EnsemblMetazoa" id="AMEM016547-PA"/>
    </source>
</evidence>
<dbReference type="STRING" id="30066.A0A182VKK8"/>
<feature type="region of interest" description="Disordered" evidence="1">
    <location>
        <begin position="11"/>
        <end position="41"/>
    </location>
</feature>
<feature type="compositionally biased region" description="Basic residues" evidence="1">
    <location>
        <begin position="12"/>
        <end position="24"/>
    </location>
</feature>
<proteinExistence type="predicted"/>
<dbReference type="EnsemblMetazoa" id="AMEM016547-RA">
    <property type="protein sequence ID" value="AMEM016547-PA"/>
    <property type="gene ID" value="AMEM016547"/>
</dbReference>
<sequence length="135" mass="15237">MSAVRSCVQARRLAKAHRQRRNQQRQRPNDKDGRPTDGFTERHALAFPAVFVDRTKVADGTERTVSVLRTKKCRRGERAPASLHDDSYLVYLASRGWGVVGSKWTKLSGLSWGMGEQPLEPLIAGRRWTGSSQVY</sequence>
<keyword evidence="3" id="KW-1185">Reference proteome</keyword>
<protein>
    <submittedName>
        <fullName evidence="2">Uncharacterized protein</fullName>
    </submittedName>
</protein>
<dbReference type="AlphaFoldDB" id="A0A182VKK8"/>
<organism evidence="2 3">
    <name type="scientific">Anopheles merus</name>
    <name type="common">Mosquito</name>
    <dbReference type="NCBI Taxonomy" id="30066"/>
    <lineage>
        <taxon>Eukaryota</taxon>
        <taxon>Metazoa</taxon>
        <taxon>Ecdysozoa</taxon>
        <taxon>Arthropoda</taxon>
        <taxon>Hexapoda</taxon>
        <taxon>Insecta</taxon>
        <taxon>Pterygota</taxon>
        <taxon>Neoptera</taxon>
        <taxon>Endopterygota</taxon>
        <taxon>Diptera</taxon>
        <taxon>Nematocera</taxon>
        <taxon>Culicoidea</taxon>
        <taxon>Culicidae</taxon>
        <taxon>Anophelinae</taxon>
        <taxon>Anopheles</taxon>
    </lineage>
</organism>
<accession>A0A182VKK8</accession>
<dbReference type="VEuPathDB" id="VectorBase:AMEM016547"/>